<comment type="caution">
    <text evidence="3">The sequence shown here is derived from an EMBL/GenBank/DDBJ whole genome shotgun (WGS) entry which is preliminary data.</text>
</comment>
<proteinExistence type="predicted"/>
<organism evidence="3 4">
    <name type="scientific">Portunus trituberculatus</name>
    <name type="common">Swimming crab</name>
    <name type="synonym">Neptunus trituberculatus</name>
    <dbReference type="NCBI Taxonomy" id="210409"/>
    <lineage>
        <taxon>Eukaryota</taxon>
        <taxon>Metazoa</taxon>
        <taxon>Ecdysozoa</taxon>
        <taxon>Arthropoda</taxon>
        <taxon>Crustacea</taxon>
        <taxon>Multicrustacea</taxon>
        <taxon>Malacostraca</taxon>
        <taxon>Eumalacostraca</taxon>
        <taxon>Eucarida</taxon>
        <taxon>Decapoda</taxon>
        <taxon>Pleocyemata</taxon>
        <taxon>Brachyura</taxon>
        <taxon>Eubrachyura</taxon>
        <taxon>Portunoidea</taxon>
        <taxon>Portunidae</taxon>
        <taxon>Portuninae</taxon>
        <taxon>Portunus</taxon>
    </lineage>
</organism>
<evidence type="ECO:0000313" key="4">
    <source>
        <dbReference type="Proteomes" id="UP000324222"/>
    </source>
</evidence>
<dbReference type="AlphaFoldDB" id="A0A5B7G2M7"/>
<dbReference type="Proteomes" id="UP000324222">
    <property type="component" value="Unassembled WGS sequence"/>
</dbReference>
<keyword evidence="2" id="KW-0732">Signal</keyword>
<sequence length="133" mass="14458">MAAAVEVMLVVVVVVEGVSSMQPKGCGRQDGPASGDEEAMRKLGMRSSNLRLGDRSDMMRVVRTVFNDHSEAAILLLRCLLSECCLRRLVSRAGGGLREAGGGRRRREGPIPPHLTHSPPQPRPAPHESRPDR</sequence>
<accession>A0A5B7G2M7</accession>
<evidence type="ECO:0000256" key="2">
    <source>
        <dbReference type="SAM" id="SignalP"/>
    </source>
</evidence>
<gene>
    <name evidence="3" type="ORF">E2C01_047070</name>
</gene>
<evidence type="ECO:0000256" key="1">
    <source>
        <dbReference type="SAM" id="MobiDB-lite"/>
    </source>
</evidence>
<feature type="region of interest" description="Disordered" evidence="1">
    <location>
        <begin position="95"/>
        <end position="133"/>
    </location>
</feature>
<name>A0A5B7G2M7_PORTR</name>
<protein>
    <submittedName>
        <fullName evidence="3">Uncharacterized protein</fullName>
    </submittedName>
</protein>
<evidence type="ECO:0000313" key="3">
    <source>
        <dbReference type="EMBL" id="MPC53182.1"/>
    </source>
</evidence>
<feature type="chain" id="PRO_5023013104" evidence="2">
    <location>
        <begin position="21"/>
        <end position="133"/>
    </location>
</feature>
<reference evidence="3 4" key="1">
    <citation type="submission" date="2019-05" db="EMBL/GenBank/DDBJ databases">
        <title>Another draft genome of Portunus trituberculatus and its Hox gene families provides insights of decapod evolution.</title>
        <authorList>
            <person name="Jeong J.-H."/>
            <person name="Song I."/>
            <person name="Kim S."/>
            <person name="Choi T."/>
            <person name="Kim D."/>
            <person name="Ryu S."/>
            <person name="Kim W."/>
        </authorList>
    </citation>
    <scope>NUCLEOTIDE SEQUENCE [LARGE SCALE GENOMIC DNA]</scope>
    <source>
        <tissue evidence="3">Muscle</tissue>
    </source>
</reference>
<feature type="signal peptide" evidence="2">
    <location>
        <begin position="1"/>
        <end position="20"/>
    </location>
</feature>
<dbReference type="EMBL" id="VSRR010011437">
    <property type="protein sequence ID" value="MPC53182.1"/>
    <property type="molecule type" value="Genomic_DNA"/>
</dbReference>
<keyword evidence="4" id="KW-1185">Reference proteome</keyword>